<name>A0A060CKB4_9BURK</name>
<dbReference type="Gene3D" id="1.50.10.10">
    <property type="match status" value="1"/>
</dbReference>
<reference evidence="2" key="1">
    <citation type="journal article" date="2013" name="Environ. Microbiol.">
        <title>Seasonally variable intestinal metagenomes of the red palm weevil (Rhynchophorus ferrugineus).</title>
        <authorList>
            <person name="Jia S."/>
            <person name="Zhang X."/>
            <person name="Zhang G."/>
            <person name="Yin A."/>
            <person name="Zhang S."/>
            <person name="Li F."/>
            <person name="Wang L."/>
            <person name="Zhao D."/>
            <person name="Yun Q."/>
            <person name="Tala"/>
            <person name="Wang J."/>
            <person name="Sun G."/>
            <person name="Baabdullah M."/>
            <person name="Yu X."/>
            <person name="Hu S."/>
            <person name="Al-Mssallem I.S."/>
            <person name="Yu J."/>
        </authorList>
    </citation>
    <scope>NUCLEOTIDE SEQUENCE</scope>
</reference>
<dbReference type="AlphaFoldDB" id="A0A060CKB4"/>
<organism evidence="2">
    <name type="scientific">uncultured Achromobacter sp</name>
    <dbReference type="NCBI Taxonomy" id="182690"/>
    <lineage>
        <taxon>Bacteria</taxon>
        <taxon>Pseudomonadati</taxon>
        <taxon>Pseudomonadota</taxon>
        <taxon>Betaproteobacteria</taxon>
        <taxon>Burkholderiales</taxon>
        <taxon>Alcaligenaceae</taxon>
        <taxon>Achromobacter</taxon>
        <taxon>environmental samples</taxon>
    </lineage>
</organism>
<dbReference type="GO" id="GO:0005975">
    <property type="term" value="P:carbohydrate metabolic process"/>
    <property type="evidence" value="ECO:0007669"/>
    <property type="project" value="InterPro"/>
</dbReference>
<evidence type="ECO:0000313" key="2">
    <source>
        <dbReference type="EMBL" id="AIA93256.1"/>
    </source>
</evidence>
<feature type="domain" description="GH15-like" evidence="1">
    <location>
        <begin position="15"/>
        <end position="54"/>
    </location>
</feature>
<dbReference type="InterPro" id="IPR008928">
    <property type="entry name" value="6-hairpin_glycosidase_sf"/>
</dbReference>
<dbReference type="InterPro" id="IPR011613">
    <property type="entry name" value="GH15-like"/>
</dbReference>
<accession>A0A060CKB4</accession>
<dbReference type="Pfam" id="PF00723">
    <property type="entry name" value="Glyco_hydro_15"/>
    <property type="match status" value="1"/>
</dbReference>
<evidence type="ECO:0000259" key="1">
    <source>
        <dbReference type="Pfam" id="PF00723"/>
    </source>
</evidence>
<proteinExistence type="predicted"/>
<sequence>MLSGRFDDATALFDRLVGLCNDLGLLAEEYDSASGRLVGNFPQAFSHIGLINTAYNLARSSGPAQQRSGQGAIAAE</sequence>
<protein>
    <submittedName>
        <fullName evidence="2">CAZy families GH15 protein</fullName>
    </submittedName>
</protein>
<dbReference type="SUPFAM" id="SSF48208">
    <property type="entry name" value="Six-hairpin glycosidases"/>
    <property type="match status" value="1"/>
</dbReference>
<dbReference type="EMBL" id="KF125920">
    <property type="protein sequence ID" value="AIA93256.1"/>
    <property type="molecule type" value="Genomic_DNA"/>
</dbReference>
<dbReference type="InterPro" id="IPR012341">
    <property type="entry name" value="6hp_glycosidase-like_sf"/>
</dbReference>